<name>A0A2A2KEY2_9BILA</name>
<feature type="region of interest" description="Disordered" evidence="4">
    <location>
        <begin position="285"/>
        <end position="310"/>
    </location>
</feature>
<dbReference type="Pfam" id="PF00012">
    <property type="entry name" value="HSP70"/>
    <property type="match status" value="1"/>
</dbReference>
<keyword evidence="3" id="KW-0067">ATP-binding</keyword>
<dbReference type="Gene3D" id="3.30.420.40">
    <property type="match status" value="3"/>
</dbReference>
<evidence type="ECO:0000313" key="5">
    <source>
        <dbReference type="EMBL" id="PAV72501.1"/>
    </source>
</evidence>
<reference evidence="5 6" key="1">
    <citation type="journal article" date="2017" name="Curr. Biol.">
        <title>Genome architecture and evolution of a unichromosomal asexual nematode.</title>
        <authorList>
            <person name="Fradin H."/>
            <person name="Zegar C."/>
            <person name="Gutwein M."/>
            <person name="Lucas J."/>
            <person name="Kovtun M."/>
            <person name="Corcoran D."/>
            <person name="Baugh L.R."/>
            <person name="Kiontke K."/>
            <person name="Gunsalus K."/>
            <person name="Fitch D.H."/>
            <person name="Piano F."/>
        </authorList>
    </citation>
    <scope>NUCLEOTIDE SEQUENCE [LARGE SCALE GENOMIC DNA]</scope>
    <source>
        <strain evidence="5">PF1309</strain>
    </source>
</reference>
<evidence type="ECO:0000256" key="4">
    <source>
        <dbReference type="SAM" id="MobiDB-lite"/>
    </source>
</evidence>
<dbReference type="SUPFAM" id="SSF53067">
    <property type="entry name" value="Actin-like ATPase domain"/>
    <property type="match status" value="1"/>
</dbReference>
<dbReference type="InterPro" id="IPR043129">
    <property type="entry name" value="ATPase_NBD"/>
</dbReference>
<comment type="caution">
    <text evidence="5">The sequence shown here is derived from an EMBL/GenBank/DDBJ whole genome shotgun (WGS) entry which is preliminary data.</text>
</comment>
<keyword evidence="6" id="KW-1185">Reference proteome</keyword>
<dbReference type="Proteomes" id="UP000218231">
    <property type="component" value="Unassembled WGS sequence"/>
</dbReference>
<gene>
    <name evidence="5" type="ORF">WR25_05902</name>
</gene>
<dbReference type="GO" id="GO:0005524">
    <property type="term" value="F:ATP binding"/>
    <property type="evidence" value="ECO:0007669"/>
    <property type="project" value="UniProtKB-KW"/>
</dbReference>
<organism evidence="5 6">
    <name type="scientific">Diploscapter pachys</name>
    <dbReference type="NCBI Taxonomy" id="2018661"/>
    <lineage>
        <taxon>Eukaryota</taxon>
        <taxon>Metazoa</taxon>
        <taxon>Ecdysozoa</taxon>
        <taxon>Nematoda</taxon>
        <taxon>Chromadorea</taxon>
        <taxon>Rhabditida</taxon>
        <taxon>Rhabditina</taxon>
        <taxon>Rhabditomorpha</taxon>
        <taxon>Rhabditoidea</taxon>
        <taxon>Rhabditidae</taxon>
        <taxon>Diploscapter</taxon>
    </lineage>
</organism>
<evidence type="ECO:0000313" key="6">
    <source>
        <dbReference type="Proteomes" id="UP000218231"/>
    </source>
</evidence>
<comment type="similarity">
    <text evidence="1">Belongs to the heat shock protein 70 family.</text>
</comment>
<dbReference type="Gene3D" id="3.90.640.10">
    <property type="entry name" value="Actin, Chain A, domain 4"/>
    <property type="match status" value="1"/>
</dbReference>
<proteinExistence type="inferred from homology"/>
<dbReference type="GO" id="GO:0140662">
    <property type="term" value="F:ATP-dependent protein folding chaperone"/>
    <property type="evidence" value="ECO:0007669"/>
    <property type="project" value="InterPro"/>
</dbReference>
<evidence type="ECO:0000256" key="1">
    <source>
        <dbReference type="ARBA" id="ARBA00007381"/>
    </source>
</evidence>
<dbReference type="InterPro" id="IPR013126">
    <property type="entry name" value="Hsp_70_fam"/>
</dbReference>
<evidence type="ECO:0000256" key="3">
    <source>
        <dbReference type="ARBA" id="ARBA00022840"/>
    </source>
</evidence>
<keyword evidence="2" id="KW-0547">Nucleotide-binding</keyword>
<evidence type="ECO:0000256" key="2">
    <source>
        <dbReference type="ARBA" id="ARBA00022741"/>
    </source>
</evidence>
<accession>A0A2A2KEY2</accession>
<sequence length="328" mass="36048">MGSPENIDSNRLSNERKSIESSIHGSGDVPQKDIWKNVESAPDPTPNNPSVKTITSEASENPHIRDAIAIDIGTSKCNIATCKDKYIQIIEHESSRSVPLYVALSEQGEWLVGKMAENYAVCLQNVIYENAMKRIVDAMPSSTTTQDQPEVIIPFDDIPVELIDEPIAVAAAYAPRLNIHPKGDVALVFCMGAGYLQVAAYFIQQKARQEKANHWTDWIITQISGIESIVVENFAGNDIDKLIFEEMMKKLDKQVAVSGAAAIASKTVTVATESIDYKQIIGTSKEEEKQCNPPPMPTPADNTPILSKRQEGDNQLSKVVIKSINIIQ</sequence>
<feature type="compositionally biased region" description="Polar residues" evidence="4">
    <location>
        <begin position="1"/>
        <end position="12"/>
    </location>
</feature>
<feature type="compositionally biased region" description="Polar residues" evidence="4">
    <location>
        <begin position="48"/>
        <end position="59"/>
    </location>
</feature>
<dbReference type="EMBL" id="LIAE01008774">
    <property type="protein sequence ID" value="PAV72501.1"/>
    <property type="molecule type" value="Genomic_DNA"/>
</dbReference>
<dbReference type="AlphaFoldDB" id="A0A2A2KEY2"/>
<protein>
    <submittedName>
        <fullName evidence="5">Uncharacterized protein</fullName>
    </submittedName>
</protein>
<feature type="region of interest" description="Disordered" evidence="4">
    <location>
        <begin position="1"/>
        <end position="59"/>
    </location>
</feature>